<dbReference type="Proteomes" id="UP000267164">
    <property type="component" value="Chromosome"/>
</dbReference>
<proteinExistence type="predicted"/>
<keyword evidence="3" id="KW-1185">Reference proteome</keyword>
<dbReference type="Gene3D" id="3.30.1310.10">
    <property type="entry name" value="Nucleoid-associated protein YbaB-like domain"/>
    <property type="match status" value="1"/>
</dbReference>
<organism evidence="2 3">
    <name type="scientific">Nocardia yunnanensis</name>
    <dbReference type="NCBI Taxonomy" id="2382165"/>
    <lineage>
        <taxon>Bacteria</taxon>
        <taxon>Bacillati</taxon>
        <taxon>Actinomycetota</taxon>
        <taxon>Actinomycetes</taxon>
        <taxon>Mycobacteriales</taxon>
        <taxon>Nocardiaceae</taxon>
        <taxon>Nocardia</taxon>
    </lineage>
</organism>
<dbReference type="AlphaFoldDB" id="A0A386ZHS6"/>
<protein>
    <submittedName>
        <fullName evidence="2">YbaB/EbfC family DNA-binding protein</fullName>
    </submittedName>
</protein>
<evidence type="ECO:0000313" key="2">
    <source>
        <dbReference type="EMBL" id="AYF77071.1"/>
    </source>
</evidence>
<gene>
    <name evidence="2" type="ORF">D7D52_28330</name>
</gene>
<sequence length="167" mass="18498">MANESIKAELASMIDEFQQQMRVLGETQQKRAQLMATGYALQKRVTVVVNADGTVIETKFDEDLEGFSLPELSKAVTEAAQAAATELARKSSELTAPFQERRGRMPKMSDLIEGLPDLTKRIPEAIPASTAPPNSPERQQHGDHVMTFTDVEDLDDITPGRIRADDW</sequence>
<dbReference type="EMBL" id="CP032568">
    <property type="protein sequence ID" value="AYF77071.1"/>
    <property type="molecule type" value="Genomic_DNA"/>
</dbReference>
<dbReference type="InterPro" id="IPR036894">
    <property type="entry name" value="YbaB-like_sf"/>
</dbReference>
<dbReference type="InterPro" id="IPR004401">
    <property type="entry name" value="YbaB/EbfC"/>
</dbReference>
<dbReference type="OrthoDB" id="4549950at2"/>
<dbReference type="Pfam" id="PF02575">
    <property type="entry name" value="YbaB_DNA_bd"/>
    <property type="match status" value="1"/>
</dbReference>
<evidence type="ECO:0000313" key="3">
    <source>
        <dbReference type="Proteomes" id="UP000267164"/>
    </source>
</evidence>
<name>A0A386ZHS6_9NOCA</name>
<dbReference type="SUPFAM" id="SSF82607">
    <property type="entry name" value="YbaB-like"/>
    <property type="match status" value="1"/>
</dbReference>
<dbReference type="KEGG" id="nyu:D7D52_28330"/>
<reference evidence="2 3" key="1">
    <citation type="submission" date="2018-09" db="EMBL/GenBank/DDBJ databases">
        <title>Nocardia yunnanensis sp. nov., an actinomycete isolated from a soil sample.</title>
        <authorList>
            <person name="Zhang J."/>
        </authorList>
    </citation>
    <scope>NUCLEOTIDE SEQUENCE [LARGE SCALE GENOMIC DNA]</scope>
    <source>
        <strain evidence="2 3">CFHS0054</strain>
    </source>
</reference>
<feature type="region of interest" description="Disordered" evidence="1">
    <location>
        <begin position="88"/>
        <end position="109"/>
    </location>
</feature>
<feature type="region of interest" description="Disordered" evidence="1">
    <location>
        <begin position="123"/>
        <end position="167"/>
    </location>
</feature>
<evidence type="ECO:0000256" key="1">
    <source>
        <dbReference type="SAM" id="MobiDB-lite"/>
    </source>
</evidence>
<keyword evidence="2" id="KW-0238">DNA-binding</keyword>
<dbReference type="GO" id="GO:0003677">
    <property type="term" value="F:DNA binding"/>
    <property type="evidence" value="ECO:0007669"/>
    <property type="project" value="UniProtKB-KW"/>
</dbReference>
<accession>A0A386ZHS6</accession>